<protein>
    <submittedName>
        <fullName evidence="1">SDR family NAD(P)-dependent oxidoreductase</fullName>
    </submittedName>
</protein>
<dbReference type="GO" id="GO:0019290">
    <property type="term" value="P:siderophore biosynthetic process"/>
    <property type="evidence" value="ECO:0007669"/>
    <property type="project" value="InterPro"/>
</dbReference>
<keyword evidence="2" id="KW-1185">Reference proteome</keyword>
<dbReference type="Gene3D" id="3.40.50.720">
    <property type="entry name" value="NAD(P)-binding Rossmann-like Domain"/>
    <property type="match status" value="1"/>
</dbReference>
<gene>
    <name evidence="1" type="ORF">FJQ55_21685</name>
</gene>
<dbReference type="OrthoDB" id="5513072at2"/>
<comment type="caution">
    <text evidence="1">The sequence shown here is derived from an EMBL/GenBank/DDBJ whole genome shotgun (WGS) entry which is preliminary data.</text>
</comment>
<dbReference type="AlphaFoldDB" id="A0A504U3U2"/>
<dbReference type="EMBL" id="VFYP01000006">
    <property type="protein sequence ID" value="TPP05035.1"/>
    <property type="molecule type" value="Genomic_DNA"/>
</dbReference>
<dbReference type="Proteomes" id="UP000316429">
    <property type="component" value="Unassembled WGS sequence"/>
</dbReference>
<reference evidence="1 2" key="1">
    <citation type="submission" date="2019-06" db="EMBL/GenBank/DDBJ databases">
        <title>Rhizobium sp. CL12 isolated from roots of soybean.</title>
        <authorList>
            <person name="Wang C."/>
        </authorList>
    </citation>
    <scope>NUCLEOTIDE SEQUENCE [LARGE SCALE GENOMIC DNA]</scope>
    <source>
        <strain evidence="1 2">CL12</strain>
    </source>
</reference>
<dbReference type="RefSeq" id="WP_140831931.1">
    <property type="nucleotide sequence ID" value="NZ_VFYP01000006.1"/>
</dbReference>
<dbReference type="PANTHER" id="PTHR43431">
    <property type="entry name" value="OXIDOREDUCTASE, SHORT CHAIN DEHYDROGENASE/REDUCTASE FAMILY (AFU_ORTHOLOGUE AFUA_5G14000)"/>
    <property type="match status" value="1"/>
</dbReference>
<dbReference type="InterPro" id="IPR003560">
    <property type="entry name" value="DHB_DH"/>
</dbReference>
<accession>A0A504U3U2</accession>
<evidence type="ECO:0000313" key="1">
    <source>
        <dbReference type="EMBL" id="TPP05035.1"/>
    </source>
</evidence>
<name>A0A504U3U2_9HYPH</name>
<dbReference type="InterPro" id="IPR036291">
    <property type="entry name" value="NAD(P)-bd_dom_sf"/>
</dbReference>
<organism evidence="1 2">
    <name type="scientific">Rhizobium glycinendophyticum</name>
    <dbReference type="NCBI Taxonomy" id="2589807"/>
    <lineage>
        <taxon>Bacteria</taxon>
        <taxon>Pseudomonadati</taxon>
        <taxon>Pseudomonadota</taxon>
        <taxon>Alphaproteobacteria</taxon>
        <taxon>Hyphomicrobiales</taxon>
        <taxon>Rhizobiaceae</taxon>
        <taxon>Rhizobium/Agrobacterium group</taxon>
        <taxon>Rhizobium</taxon>
    </lineage>
</organism>
<dbReference type="GO" id="GO:0008667">
    <property type="term" value="F:2,3-dihydro-2,3-dihydroxybenzoate dehydrogenase activity"/>
    <property type="evidence" value="ECO:0007669"/>
    <property type="project" value="InterPro"/>
</dbReference>
<dbReference type="InterPro" id="IPR002347">
    <property type="entry name" value="SDR_fam"/>
</dbReference>
<evidence type="ECO:0000313" key="2">
    <source>
        <dbReference type="Proteomes" id="UP000316429"/>
    </source>
</evidence>
<dbReference type="Pfam" id="PF00106">
    <property type="entry name" value="adh_short"/>
    <property type="match status" value="1"/>
</dbReference>
<sequence length="217" mass="22869">MKTFLSIGSGPGIGLATAVRFAREGYRVVLSARTTDKVERLAEQLTAKNYNAEARTVDVGNPESVARLVADVESASSVDVLHFNAASMRVATLDDQPRQSFNSDLAVNIGGALVAVQAVAKEMAKRGSGSILLTGGGLALYPHPEYLSVSVGKAGLRALAHAIFEPLKQKGVHVGTVTVAGLVTTAEDAAAVAEEFWRLHDQPVGSWEVEKVYTPKG</sequence>
<dbReference type="PRINTS" id="PR01397">
    <property type="entry name" value="DHBDHDRGNASE"/>
</dbReference>
<dbReference type="PANTHER" id="PTHR43431:SF1">
    <property type="entry name" value="OS08G0476300 PROTEIN"/>
    <property type="match status" value="1"/>
</dbReference>
<dbReference type="SUPFAM" id="SSF51735">
    <property type="entry name" value="NAD(P)-binding Rossmann-fold domains"/>
    <property type="match status" value="1"/>
</dbReference>
<proteinExistence type="predicted"/>